<name>A0A437CWR4_ORYJA</name>
<reference evidence="1 2" key="1">
    <citation type="submission" date="2018-11" db="EMBL/GenBank/DDBJ databases">
        <authorList>
            <person name="Lopez-Roques C."/>
            <person name="Donnadieu C."/>
            <person name="Bouchez O."/>
            <person name="Klopp C."/>
            <person name="Cabau C."/>
            <person name="Zahm M."/>
        </authorList>
    </citation>
    <scope>NUCLEOTIDE SEQUENCE [LARGE SCALE GENOMIC DNA]</scope>
    <source>
        <strain evidence="1">RS831</strain>
        <tissue evidence="1">Whole body</tissue>
    </source>
</reference>
<protein>
    <submittedName>
        <fullName evidence="1">Uncharacterized protein</fullName>
    </submittedName>
</protein>
<evidence type="ECO:0000313" key="1">
    <source>
        <dbReference type="EMBL" id="RVE67105.1"/>
    </source>
</evidence>
<reference evidence="1 2" key="2">
    <citation type="submission" date="2019-01" db="EMBL/GenBank/DDBJ databases">
        <title>A chromosome length genome reference of the Java medaka (oryzias javanicus).</title>
        <authorList>
            <person name="Herpin A."/>
            <person name="Takehana Y."/>
            <person name="Naruse K."/>
            <person name="Ansai S."/>
            <person name="Kawaguchi M."/>
        </authorList>
    </citation>
    <scope>NUCLEOTIDE SEQUENCE [LARGE SCALE GENOMIC DNA]</scope>
    <source>
        <strain evidence="1">RS831</strain>
        <tissue evidence="1">Whole body</tissue>
    </source>
</reference>
<proteinExistence type="predicted"/>
<sequence length="76" mass="8592">MESCWRRRFKLAKKTPEVVSSSSSSSCVEKRVGLTGSALGWKLTSAEKHRLNFDENHLKQAPSSSWRVHMEDGGRD</sequence>
<evidence type="ECO:0000313" key="2">
    <source>
        <dbReference type="Proteomes" id="UP000283210"/>
    </source>
</evidence>
<accession>A0A437CWR4</accession>
<dbReference type="AlphaFoldDB" id="A0A437CWR4"/>
<dbReference type="EMBL" id="CM012447">
    <property type="protein sequence ID" value="RVE67105.1"/>
    <property type="molecule type" value="Genomic_DNA"/>
</dbReference>
<dbReference type="Proteomes" id="UP000283210">
    <property type="component" value="Chromosome 11"/>
</dbReference>
<keyword evidence="2" id="KW-1185">Reference proteome</keyword>
<gene>
    <name evidence="1" type="ORF">OJAV_G00114750</name>
</gene>
<organism evidence="1 2">
    <name type="scientific">Oryzias javanicus</name>
    <name type="common">Javanese ricefish</name>
    <name type="synonym">Aplocheilus javanicus</name>
    <dbReference type="NCBI Taxonomy" id="123683"/>
    <lineage>
        <taxon>Eukaryota</taxon>
        <taxon>Metazoa</taxon>
        <taxon>Chordata</taxon>
        <taxon>Craniata</taxon>
        <taxon>Vertebrata</taxon>
        <taxon>Euteleostomi</taxon>
        <taxon>Actinopterygii</taxon>
        <taxon>Neopterygii</taxon>
        <taxon>Teleostei</taxon>
        <taxon>Neoteleostei</taxon>
        <taxon>Acanthomorphata</taxon>
        <taxon>Ovalentaria</taxon>
        <taxon>Atherinomorphae</taxon>
        <taxon>Beloniformes</taxon>
        <taxon>Adrianichthyidae</taxon>
        <taxon>Oryziinae</taxon>
        <taxon>Oryzias</taxon>
    </lineage>
</organism>